<evidence type="ECO:0000259" key="1">
    <source>
        <dbReference type="PROSITE" id="PS51272"/>
    </source>
</evidence>
<dbReference type="Pfam" id="PF00395">
    <property type="entry name" value="SLH"/>
    <property type="match status" value="1"/>
</dbReference>
<evidence type="ECO:0000313" key="3">
    <source>
        <dbReference type="Proteomes" id="UP000289856"/>
    </source>
</evidence>
<feature type="domain" description="SLH" evidence="1">
    <location>
        <begin position="1"/>
        <end position="57"/>
    </location>
</feature>
<reference evidence="2 3" key="1">
    <citation type="submission" date="2019-01" db="EMBL/GenBank/DDBJ databases">
        <title>Complete genome sequence of Cohnella hallensis HS21 isolated from Korean fir (Abies koreana) rhizospheric soil.</title>
        <authorList>
            <person name="Jiang L."/>
            <person name="Kang S.W."/>
            <person name="Kim S."/>
            <person name="Jung J."/>
            <person name="Kim C.Y."/>
            <person name="Kim D.H."/>
            <person name="Kim S.W."/>
            <person name="Lee J."/>
        </authorList>
    </citation>
    <scope>NUCLEOTIDE SEQUENCE [LARGE SCALE GENOMIC DNA]</scope>
    <source>
        <strain evidence="2 3">HS21</strain>
    </source>
</reference>
<dbReference type="InterPro" id="IPR001119">
    <property type="entry name" value="SLH_dom"/>
</dbReference>
<proteinExistence type="predicted"/>
<organism evidence="2 3">
    <name type="scientific">Cohnella abietis</name>
    <dbReference type="NCBI Taxonomy" id="2507935"/>
    <lineage>
        <taxon>Bacteria</taxon>
        <taxon>Bacillati</taxon>
        <taxon>Bacillota</taxon>
        <taxon>Bacilli</taxon>
        <taxon>Bacillales</taxon>
        <taxon>Paenibacillaceae</taxon>
        <taxon>Cohnella</taxon>
    </lineage>
</organism>
<dbReference type="RefSeq" id="WP_130613720.1">
    <property type="nucleotide sequence ID" value="NZ_AP019400.1"/>
</dbReference>
<protein>
    <recommendedName>
        <fullName evidence="1">SLH domain-containing protein</fullName>
    </recommendedName>
</protein>
<dbReference type="AlphaFoldDB" id="A0A3T1DAV5"/>
<accession>A0A3T1DAV5</accession>
<dbReference type="Proteomes" id="UP000289856">
    <property type="component" value="Chromosome"/>
</dbReference>
<gene>
    <name evidence="2" type="ORF">KCTCHS21_46410</name>
</gene>
<keyword evidence="3" id="KW-1185">Reference proteome</keyword>
<dbReference type="PROSITE" id="PS51272">
    <property type="entry name" value="SLH"/>
    <property type="match status" value="1"/>
</dbReference>
<dbReference type="OrthoDB" id="2629082at2"/>
<dbReference type="EMBL" id="AP019400">
    <property type="protein sequence ID" value="BBI35242.1"/>
    <property type="molecule type" value="Genomic_DNA"/>
</dbReference>
<evidence type="ECO:0000313" key="2">
    <source>
        <dbReference type="EMBL" id="BBI35242.1"/>
    </source>
</evidence>
<dbReference type="KEGG" id="cohn:KCTCHS21_46410"/>
<sequence length="57" mass="6172">MSWNDKDIPAWAKGAVGALNKLELVSGKGGNRFDPKATTTRAEAVTVLLKMLEQKSK</sequence>
<name>A0A3T1DAV5_9BACL</name>